<accession>A0AAN8JDI7</accession>
<sequence>MASAKKIKISMPDDNLNVEYWNFELINTSETGQTKNGRFKEITEMDINNFLEEQENLNTRKKNNGDIKLFQKFLISKGNNSSMEAIPAQDLYMLISEFLLSVKKKTDGNEYEPSSLRSFFASFDRHLREKEYGLSLIKDLAFEKCRQVLKMKQKDLKKGNKPQAADPINDEDDLNSAIWYENRALFHKA</sequence>
<comment type="caution">
    <text evidence="1">The sequence shown here is derived from an EMBL/GenBank/DDBJ whole genome shotgun (WGS) entry which is preliminary data.</text>
</comment>
<dbReference type="InterPro" id="IPR042838">
    <property type="entry name" value="KIAA1958"/>
</dbReference>
<keyword evidence="2" id="KW-1185">Reference proteome</keyword>
<dbReference type="EMBL" id="JAZGQO010000011">
    <property type="protein sequence ID" value="KAK6173916.1"/>
    <property type="molecule type" value="Genomic_DNA"/>
</dbReference>
<evidence type="ECO:0000313" key="1">
    <source>
        <dbReference type="EMBL" id="KAK6173916.1"/>
    </source>
</evidence>
<gene>
    <name evidence="1" type="ORF">SNE40_017288</name>
</gene>
<proteinExistence type="predicted"/>
<dbReference type="PANTHER" id="PTHR46963:SF2">
    <property type="match status" value="1"/>
</dbReference>
<reference evidence="1 2" key="1">
    <citation type="submission" date="2024-01" db="EMBL/GenBank/DDBJ databases">
        <title>The genome of the rayed Mediterranean limpet Patella caerulea (Linnaeus, 1758).</title>
        <authorList>
            <person name="Anh-Thu Weber A."/>
            <person name="Halstead-Nussloch G."/>
        </authorList>
    </citation>
    <scope>NUCLEOTIDE SEQUENCE [LARGE SCALE GENOMIC DNA]</scope>
    <source>
        <strain evidence="1">AATW-2023a</strain>
        <tissue evidence="1">Whole specimen</tissue>
    </source>
</reference>
<protein>
    <submittedName>
        <fullName evidence="1">Uncharacterized protein</fullName>
    </submittedName>
</protein>
<dbReference type="AlphaFoldDB" id="A0AAN8JDI7"/>
<organism evidence="1 2">
    <name type="scientific">Patella caerulea</name>
    <name type="common">Rayed Mediterranean limpet</name>
    <dbReference type="NCBI Taxonomy" id="87958"/>
    <lineage>
        <taxon>Eukaryota</taxon>
        <taxon>Metazoa</taxon>
        <taxon>Spiralia</taxon>
        <taxon>Lophotrochozoa</taxon>
        <taxon>Mollusca</taxon>
        <taxon>Gastropoda</taxon>
        <taxon>Patellogastropoda</taxon>
        <taxon>Patelloidea</taxon>
        <taxon>Patellidae</taxon>
        <taxon>Patella</taxon>
    </lineage>
</organism>
<name>A0AAN8JDI7_PATCE</name>
<evidence type="ECO:0000313" key="2">
    <source>
        <dbReference type="Proteomes" id="UP001347796"/>
    </source>
</evidence>
<dbReference type="PANTHER" id="PTHR46963">
    <property type="entry name" value="SIMILAR TO RIKEN CDNA E130308A19"/>
    <property type="match status" value="1"/>
</dbReference>
<dbReference type="Proteomes" id="UP001347796">
    <property type="component" value="Unassembled WGS sequence"/>
</dbReference>